<dbReference type="PROSITE" id="PS01117">
    <property type="entry name" value="HTH_MARR_1"/>
    <property type="match status" value="1"/>
</dbReference>
<evidence type="ECO:0000256" key="1">
    <source>
        <dbReference type="ARBA" id="ARBA00023015"/>
    </source>
</evidence>
<evidence type="ECO:0000256" key="2">
    <source>
        <dbReference type="ARBA" id="ARBA00023125"/>
    </source>
</evidence>
<dbReference type="Proteomes" id="UP000319432">
    <property type="component" value="Chromosome"/>
</dbReference>
<proteinExistence type="predicted"/>
<dbReference type="PROSITE" id="PS50995">
    <property type="entry name" value="HTH_MARR_2"/>
    <property type="match status" value="1"/>
</dbReference>
<name>A0A518VAV1_BRELA</name>
<dbReference type="InterPro" id="IPR036388">
    <property type="entry name" value="WH-like_DNA-bd_sf"/>
</dbReference>
<keyword evidence="3" id="KW-0804">Transcription</keyword>
<reference evidence="5 6" key="1">
    <citation type="submission" date="2018-11" db="EMBL/GenBank/DDBJ databases">
        <title>Phylogenetic determinants of toxin gene distribution in genomes of Brevibacillus laterosporus.</title>
        <authorList>
            <person name="Glare T.R."/>
            <person name="Durrant A."/>
            <person name="Berry C."/>
            <person name="Palma L."/>
            <person name="Ormskirk M."/>
            <person name="Cox M.O."/>
        </authorList>
    </citation>
    <scope>NUCLEOTIDE SEQUENCE [LARGE SCALE GENOMIC DNA]</scope>
    <source>
        <strain evidence="5 6">1821L</strain>
    </source>
</reference>
<dbReference type="AlphaFoldDB" id="A0A518VAV1"/>
<dbReference type="PRINTS" id="PR00598">
    <property type="entry name" value="HTHMARR"/>
</dbReference>
<feature type="domain" description="HTH marR-type" evidence="4">
    <location>
        <begin position="1"/>
        <end position="139"/>
    </location>
</feature>
<dbReference type="SUPFAM" id="SSF46785">
    <property type="entry name" value="Winged helix' DNA-binding domain"/>
    <property type="match status" value="1"/>
</dbReference>
<dbReference type="Pfam" id="PF01047">
    <property type="entry name" value="MarR"/>
    <property type="match status" value="1"/>
</dbReference>
<dbReference type="InterPro" id="IPR023187">
    <property type="entry name" value="Tscrpt_reg_MarR-type_CS"/>
</dbReference>
<dbReference type="OrthoDB" id="1853358at2"/>
<dbReference type="InterPro" id="IPR036390">
    <property type="entry name" value="WH_DNA-bd_sf"/>
</dbReference>
<keyword evidence="6" id="KW-1185">Reference proteome</keyword>
<evidence type="ECO:0000256" key="3">
    <source>
        <dbReference type="ARBA" id="ARBA00023163"/>
    </source>
</evidence>
<keyword evidence="1" id="KW-0805">Transcription regulation</keyword>
<evidence type="ECO:0000259" key="4">
    <source>
        <dbReference type="PROSITE" id="PS50995"/>
    </source>
</evidence>
<dbReference type="Gene3D" id="1.10.10.10">
    <property type="entry name" value="Winged helix-like DNA-binding domain superfamily/Winged helix DNA-binding domain"/>
    <property type="match status" value="1"/>
</dbReference>
<organism evidence="5 6">
    <name type="scientific">Brevibacillus laterosporus</name>
    <name type="common">Bacillus laterosporus</name>
    <dbReference type="NCBI Taxonomy" id="1465"/>
    <lineage>
        <taxon>Bacteria</taxon>
        <taxon>Bacillati</taxon>
        <taxon>Bacillota</taxon>
        <taxon>Bacilli</taxon>
        <taxon>Bacillales</taxon>
        <taxon>Paenibacillaceae</taxon>
        <taxon>Brevibacillus</taxon>
    </lineage>
</organism>
<dbReference type="PANTHER" id="PTHR42756">
    <property type="entry name" value="TRANSCRIPTIONAL REGULATOR, MARR"/>
    <property type="match status" value="1"/>
</dbReference>
<gene>
    <name evidence="5" type="ORF">EEL30_18550</name>
</gene>
<dbReference type="PANTHER" id="PTHR42756:SF1">
    <property type="entry name" value="TRANSCRIPTIONAL REPRESSOR OF EMRAB OPERON"/>
    <property type="match status" value="1"/>
</dbReference>
<dbReference type="GO" id="GO:0003700">
    <property type="term" value="F:DNA-binding transcription factor activity"/>
    <property type="evidence" value="ECO:0007669"/>
    <property type="project" value="InterPro"/>
</dbReference>
<dbReference type="EMBL" id="CP033464">
    <property type="protein sequence ID" value="QDX94110.1"/>
    <property type="molecule type" value="Genomic_DNA"/>
</dbReference>
<evidence type="ECO:0000313" key="6">
    <source>
        <dbReference type="Proteomes" id="UP000319432"/>
    </source>
</evidence>
<keyword evidence="2" id="KW-0238">DNA-binding</keyword>
<dbReference type="GO" id="GO:0003677">
    <property type="term" value="F:DNA binding"/>
    <property type="evidence" value="ECO:0007669"/>
    <property type="project" value="UniProtKB-KW"/>
</dbReference>
<sequence length="152" mass="17373">MKQVPQYLNVREAFQLLVRRFGILQKDGAQCCGVSVIQSHVMSELQKRPNLALNELSEILSVDTSTLSRQVHNLVEMELVNRLPDPKDRRYVVLSLTDKGEEQNKIIAECMEVYIVDLFKQIPKEKHEQVLESLHLLSEAMGKSKNCCTPPL</sequence>
<accession>A0A518VAV1</accession>
<dbReference type="InterPro" id="IPR000835">
    <property type="entry name" value="HTH_MarR-typ"/>
</dbReference>
<protein>
    <submittedName>
        <fullName evidence="5">MarR family transcriptional regulator</fullName>
    </submittedName>
</protein>
<dbReference type="SMART" id="SM00347">
    <property type="entry name" value="HTH_MARR"/>
    <property type="match status" value="1"/>
</dbReference>
<evidence type="ECO:0000313" key="5">
    <source>
        <dbReference type="EMBL" id="QDX94110.1"/>
    </source>
</evidence>